<proteinExistence type="predicted"/>
<name>W5JIN9_ANODA</name>
<dbReference type="GO" id="GO:0006398">
    <property type="term" value="P:mRNA 3'-end processing by stem-loop binding and cleavage"/>
    <property type="evidence" value="ECO:0007669"/>
    <property type="project" value="TreeGrafter"/>
</dbReference>
<dbReference type="VEuPathDB" id="VectorBase:ADAC005637"/>
<dbReference type="GO" id="GO:0071209">
    <property type="term" value="F:U7 snRNA binding"/>
    <property type="evidence" value="ECO:0007669"/>
    <property type="project" value="InterPro"/>
</dbReference>
<dbReference type="AlphaFoldDB" id="W5JIN9"/>
<dbReference type="Proteomes" id="UP000000673">
    <property type="component" value="Unassembled WGS sequence"/>
</dbReference>
<accession>W5JIN9</accession>
<gene>
    <name evidence="2" type="ORF">AND_005637</name>
</gene>
<organism evidence="2">
    <name type="scientific">Anopheles darlingi</name>
    <name type="common">Mosquito</name>
    <dbReference type="NCBI Taxonomy" id="43151"/>
    <lineage>
        <taxon>Eukaryota</taxon>
        <taxon>Metazoa</taxon>
        <taxon>Ecdysozoa</taxon>
        <taxon>Arthropoda</taxon>
        <taxon>Hexapoda</taxon>
        <taxon>Insecta</taxon>
        <taxon>Pterygota</taxon>
        <taxon>Neoptera</taxon>
        <taxon>Endopterygota</taxon>
        <taxon>Diptera</taxon>
        <taxon>Nematocera</taxon>
        <taxon>Culicoidea</taxon>
        <taxon>Culicidae</taxon>
        <taxon>Anophelinae</taxon>
        <taxon>Anopheles</taxon>
    </lineage>
</organism>
<evidence type="ECO:0000256" key="1">
    <source>
        <dbReference type="SAM" id="MobiDB-lite"/>
    </source>
</evidence>
<dbReference type="SUPFAM" id="SSF50182">
    <property type="entry name" value="Sm-like ribonucleoproteins"/>
    <property type="match status" value="1"/>
</dbReference>
<dbReference type="Gene3D" id="2.30.30.100">
    <property type="match status" value="1"/>
</dbReference>
<dbReference type="VEuPathDB" id="VectorBase:ADAR2_002139"/>
<evidence type="ECO:0000313" key="4">
    <source>
        <dbReference type="Proteomes" id="UP000000673"/>
    </source>
</evidence>
<dbReference type="InterPro" id="IPR034109">
    <property type="entry name" value="Lsm11_M"/>
</dbReference>
<keyword evidence="4" id="KW-1185">Reference proteome</keyword>
<feature type="region of interest" description="Disordered" evidence="1">
    <location>
        <begin position="285"/>
        <end position="327"/>
    </location>
</feature>
<reference evidence="3" key="4">
    <citation type="submission" date="2015-06" db="UniProtKB">
        <authorList>
            <consortium name="EnsemblMetazoa"/>
        </authorList>
    </citation>
    <scope>IDENTIFICATION</scope>
</reference>
<dbReference type="EMBL" id="ADMH02001398">
    <property type="protein sequence ID" value="ETN62664.1"/>
    <property type="molecule type" value="Genomic_DNA"/>
</dbReference>
<dbReference type="STRING" id="43151.W5JIN9"/>
<dbReference type="PANTHER" id="PTHR21415">
    <property type="entry name" value="U7 SNRNA-ASSOCIATED SM-LIKE PROTEIN LSM11"/>
    <property type="match status" value="1"/>
</dbReference>
<feature type="region of interest" description="Disordered" evidence="1">
    <location>
        <begin position="245"/>
        <end position="270"/>
    </location>
</feature>
<reference evidence="2" key="2">
    <citation type="submission" date="2010-05" db="EMBL/GenBank/DDBJ databases">
        <authorList>
            <person name="Almeida L.G."/>
            <person name="Nicolas M.F."/>
            <person name="Souza R.C."/>
            <person name="Vasconcelos A.T.R."/>
        </authorList>
    </citation>
    <scope>NUCLEOTIDE SEQUENCE</scope>
</reference>
<evidence type="ECO:0000313" key="3">
    <source>
        <dbReference type="EnsemblMetazoa" id="ADAC005637-PA"/>
    </source>
</evidence>
<protein>
    <recommendedName>
        <fullName evidence="5">LSM domain-containing protein</fullName>
    </recommendedName>
</protein>
<dbReference type="PANTHER" id="PTHR21415:SF1">
    <property type="entry name" value="U7 SNRNA-ASSOCIATED SM-LIKE PROTEIN LSM11"/>
    <property type="match status" value="1"/>
</dbReference>
<dbReference type="InterPro" id="IPR039267">
    <property type="entry name" value="Lsm11"/>
</dbReference>
<dbReference type="eggNOG" id="ENOG502QS1B">
    <property type="taxonomic scope" value="Eukaryota"/>
</dbReference>
<dbReference type="HOGENOM" id="CLU_674785_0_0_1"/>
<dbReference type="GO" id="GO:0005683">
    <property type="term" value="C:U7 snRNP"/>
    <property type="evidence" value="ECO:0007669"/>
    <property type="project" value="TreeGrafter"/>
</dbReference>
<dbReference type="CDD" id="cd01739">
    <property type="entry name" value="LSm11_M"/>
    <property type="match status" value="1"/>
</dbReference>
<feature type="region of interest" description="Disordered" evidence="1">
    <location>
        <begin position="1"/>
        <end position="21"/>
    </location>
</feature>
<dbReference type="EnsemblMetazoa" id="ADAC005637-RA">
    <property type="protein sequence ID" value="ADAC005637-PA"/>
    <property type="gene ID" value="ADAC005637"/>
</dbReference>
<feature type="region of interest" description="Disordered" evidence="1">
    <location>
        <begin position="373"/>
        <end position="408"/>
    </location>
</feature>
<sequence length="408" mass="46135">MMSSGSENEHSGTDSSSELDACGPRFNPLRALYSDRTKIPTARARLHDNVQTLEAKQTTLGGFEEPFDEDRLKQIRSANATKKKLPAAHEIPQRRFLPSQGLIKVERPLRYQKNLLNRLDKIAVGPLAAVKRWMDTRTRVRIYVRKQRGIRGHVSGVIEMFDRHWNLAISDVHESWRRRKYRYSEIPGPQLGTPAEDCSERLRQLGITLPTVKTRSADKKYVICTRTVHKMLVLGEQVVLVTAEPKTTDPTAEPAPYRRSRRRASSTPRPGAILANTVARVLDRSTTTAPPPQINNGPNNDYTVHGLRCAGPHGQHQGRNLDHDDERSSNRIPLEHEMHRNAERFLGIRSFFLPLEPESLAYRPDAENEGHLNGLNLNRIHSDEDAYGQPPPPEATSEEECSAPPQLH</sequence>
<dbReference type="FunCoup" id="W5JIN9">
    <property type="interactions" value="202"/>
</dbReference>
<reference evidence="2" key="3">
    <citation type="journal article" date="2013" name="Nucleic Acids Res.">
        <title>The genome of Anopheles darlingi, the main neotropical malaria vector.</title>
        <authorList>
            <person name="Marinotti O."/>
            <person name="Cerqueira G.C."/>
            <person name="de Almeida L.G."/>
            <person name="Ferro M.I."/>
            <person name="Loreto E.L."/>
            <person name="Zaha A."/>
            <person name="Teixeira S.M."/>
            <person name="Wespiser A.R."/>
            <person name="Almeida E Silva A."/>
            <person name="Schlindwein A.D."/>
            <person name="Pacheco A.C."/>
            <person name="Silva A.L."/>
            <person name="Graveley B.R."/>
            <person name="Walenz B.P."/>
            <person name="Lima Bde A."/>
            <person name="Ribeiro C.A."/>
            <person name="Nunes-Silva C.G."/>
            <person name="de Carvalho C.R."/>
            <person name="Soares C.M."/>
            <person name="de Menezes C.B."/>
            <person name="Matiolli C."/>
            <person name="Caffrey D."/>
            <person name="Araujo D.A."/>
            <person name="de Oliveira D.M."/>
            <person name="Golenbock D."/>
            <person name="Grisard E.C."/>
            <person name="Fantinatti-Garboggini F."/>
            <person name="de Carvalho F.M."/>
            <person name="Barcellos F.G."/>
            <person name="Prosdocimi F."/>
            <person name="May G."/>
            <person name="Azevedo Junior G.M."/>
            <person name="Guimaraes G.M."/>
            <person name="Goldman G.H."/>
            <person name="Padilha I.Q."/>
            <person name="Batista Jda S."/>
            <person name="Ferro J.A."/>
            <person name="Ribeiro J.M."/>
            <person name="Fietto J.L."/>
            <person name="Dabbas K.M."/>
            <person name="Cerdeira L."/>
            <person name="Agnez-Lima L.F."/>
            <person name="Brocchi M."/>
            <person name="de Carvalho M.O."/>
            <person name="Teixeira Mde M."/>
            <person name="Diniz Maia Mde M."/>
            <person name="Goldman M.H."/>
            <person name="Cruz Schneider M.P."/>
            <person name="Felipe M.S."/>
            <person name="Hungria M."/>
            <person name="Nicolas M.F."/>
            <person name="Pereira M."/>
            <person name="Montes M.A."/>
            <person name="Cantao M.E."/>
            <person name="Vincentz M."/>
            <person name="Rafael M.S."/>
            <person name="Silverman N."/>
            <person name="Stoco P.H."/>
            <person name="Souza R.C."/>
            <person name="Vicentini R."/>
            <person name="Gazzinelli R.T."/>
            <person name="Neves Rde O."/>
            <person name="Silva R."/>
            <person name="Astolfi-Filho S."/>
            <person name="Maciel T.E."/>
            <person name="Urmenyi T.P."/>
            <person name="Tadei W.P."/>
            <person name="Camargo E.P."/>
            <person name="de Vasconcelos A.T."/>
        </authorList>
    </citation>
    <scope>NUCLEOTIDE SEQUENCE</scope>
</reference>
<feature type="compositionally biased region" description="Polar residues" evidence="1">
    <location>
        <begin position="285"/>
        <end position="302"/>
    </location>
</feature>
<reference evidence="2 4" key="1">
    <citation type="journal article" date="2010" name="BMC Genomics">
        <title>Combination of measures distinguishes pre-miRNAs from other stem-loops in the genome of the newly sequenced Anopheles darlingi.</title>
        <authorList>
            <person name="Mendes N.D."/>
            <person name="Freitas A.T."/>
            <person name="Vasconcelos A.T."/>
            <person name="Sagot M.F."/>
        </authorList>
    </citation>
    <scope>NUCLEOTIDE SEQUENCE</scope>
</reference>
<dbReference type="InterPro" id="IPR010920">
    <property type="entry name" value="LSM_dom_sf"/>
</dbReference>
<evidence type="ECO:0000313" key="2">
    <source>
        <dbReference type="EMBL" id="ETN62664.1"/>
    </source>
</evidence>
<evidence type="ECO:0008006" key="5">
    <source>
        <dbReference type="Google" id="ProtNLM"/>
    </source>
</evidence>